<dbReference type="PANTHER" id="PTHR23155:SF1181">
    <property type="entry name" value="OS08G0170200 PROTEIN"/>
    <property type="match status" value="1"/>
</dbReference>
<accession>A0A1E5W0F4</accession>
<dbReference type="FunFam" id="1.10.10.10:FF:000322">
    <property type="entry name" value="Probable disease resistance protein At1g63360"/>
    <property type="match status" value="1"/>
</dbReference>
<keyword evidence="2" id="KW-0611">Plant defense</keyword>
<evidence type="ECO:0000259" key="3">
    <source>
        <dbReference type="Pfam" id="PF00931"/>
    </source>
</evidence>
<reference evidence="5 6" key="1">
    <citation type="submission" date="2016-09" db="EMBL/GenBank/DDBJ databases">
        <title>The draft genome of Dichanthelium oligosanthes: A C3 panicoid grass species.</title>
        <authorList>
            <person name="Studer A.J."/>
            <person name="Schnable J.C."/>
            <person name="Brutnell T.P."/>
        </authorList>
    </citation>
    <scope>NUCLEOTIDE SEQUENCE [LARGE SCALE GENOMIC DNA]</scope>
    <source>
        <strain evidence="6">cv. Kellogg 1175</strain>
        <tissue evidence="5">Leaf</tissue>
    </source>
</reference>
<dbReference type="GO" id="GO:0042742">
    <property type="term" value="P:defense response to bacterium"/>
    <property type="evidence" value="ECO:0007669"/>
    <property type="project" value="UniProtKB-ARBA"/>
</dbReference>
<dbReference type="AlphaFoldDB" id="A0A1E5W0F4"/>
<evidence type="ECO:0000313" key="5">
    <source>
        <dbReference type="EMBL" id="OEL30877.1"/>
    </source>
</evidence>
<dbReference type="Gene3D" id="1.10.10.10">
    <property type="entry name" value="Winged helix-like DNA-binding domain superfamily/Winged helix DNA-binding domain"/>
    <property type="match status" value="1"/>
</dbReference>
<dbReference type="SUPFAM" id="SSF52540">
    <property type="entry name" value="P-loop containing nucleoside triphosphate hydrolases"/>
    <property type="match status" value="1"/>
</dbReference>
<comment type="caution">
    <text evidence="5">The sequence shown here is derived from an EMBL/GenBank/DDBJ whole genome shotgun (WGS) entry which is preliminary data.</text>
</comment>
<dbReference type="InterPro" id="IPR044974">
    <property type="entry name" value="Disease_R_plants"/>
</dbReference>
<dbReference type="OrthoDB" id="690882at2759"/>
<dbReference type="STRING" id="888268.A0A1E5W0F4"/>
<dbReference type="InterPro" id="IPR036388">
    <property type="entry name" value="WH-like_DNA-bd_sf"/>
</dbReference>
<dbReference type="GO" id="GO:0009626">
    <property type="term" value="P:plant-type hypersensitive response"/>
    <property type="evidence" value="ECO:0007669"/>
    <property type="project" value="UniProtKB-ARBA"/>
</dbReference>
<dbReference type="Pfam" id="PF00931">
    <property type="entry name" value="NB-ARC"/>
    <property type="match status" value="1"/>
</dbReference>
<keyword evidence="6" id="KW-1185">Reference proteome</keyword>
<feature type="domain" description="Disease resistance protein winged helix" evidence="4">
    <location>
        <begin position="162"/>
        <end position="233"/>
    </location>
</feature>
<dbReference type="InterPro" id="IPR027417">
    <property type="entry name" value="P-loop_NTPase"/>
</dbReference>
<organism evidence="5 6">
    <name type="scientific">Dichanthelium oligosanthes</name>
    <dbReference type="NCBI Taxonomy" id="888268"/>
    <lineage>
        <taxon>Eukaryota</taxon>
        <taxon>Viridiplantae</taxon>
        <taxon>Streptophyta</taxon>
        <taxon>Embryophyta</taxon>
        <taxon>Tracheophyta</taxon>
        <taxon>Spermatophyta</taxon>
        <taxon>Magnoliopsida</taxon>
        <taxon>Liliopsida</taxon>
        <taxon>Poales</taxon>
        <taxon>Poaceae</taxon>
        <taxon>PACMAD clade</taxon>
        <taxon>Panicoideae</taxon>
        <taxon>Panicodae</taxon>
        <taxon>Paniceae</taxon>
        <taxon>Dichantheliinae</taxon>
        <taxon>Dichanthelium</taxon>
    </lineage>
</organism>
<evidence type="ECO:0000313" key="6">
    <source>
        <dbReference type="Proteomes" id="UP000095767"/>
    </source>
</evidence>
<dbReference type="InterPro" id="IPR042197">
    <property type="entry name" value="Apaf_helical"/>
</dbReference>
<evidence type="ECO:0000256" key="2">
    <source>
        <dbReference type="ARBA" id="ARBA00022821"/>
    </source>
</evidence>
<dbReference type="GO" id="GO:0043531">
    <property type="term" value="F:ADP binding"/>
    <property type="evidence" value="ECO:0007669"/>
    <property type="project" value="InterPro"/>
</dbReference>
<feature type="domain" description="NB-ARC" evidence="3">
    <location>
        <begin position="6"/>
        <end position="76"/>
    </location>
</feature>
<dbReference type="Gene3D" id="3.40.50.300">
    <property type="entry name" value="P-loop containing nucleotide triphosphate hydrolases"/>
    <property type="match status" value="1"/>
</dbReference>
<dbReference type="InterPro" id="IPR058922">
    <property type="entry name" value="WHD_DRP"/>
</dbReference>
<dbReference type="Gene3D" id="1.10.8.430">
    <property type="entry name" value="Helical domain of apoptotic protease-activating factors"/>
    <property type="match status" value="1"/>
</dbReference>
<evidence type="ECO:0000256" key="1">
    <source>
        <dbReference type="ARBA" id="ARBA00022737"/>
    </source>
</evidence>
<dbReference type="Pfam" id="PF23559">
    <property type="entry name" value="WHD_DRP"/>
    <property type="match status" value="1"/>
</dbReference>
<proteinExistence type="predicted"/>
<dbReference type="InterPro" id="IPR002182">
    <property type="entry name" value="NB-ARC"/>
</dbReference>
<sequence length="264" mass="30346">MRSHVNRYLIVIDDIWNIPSWDIIRCALIESSCGSKVITTSRIFEVAKRSGEVCKLEPVSNDDSKKLFCARLFGRKDTCSFDLPNEQSTEYILQKCGGVPLAIITIATLLASKPRDDWPKVYNSIGFGHEDNVDVSNTRQILLFSYYDLPCHLKTCLLYLRIFPEDREIEKDTLVWRWVAEGFVHEEPGRTLFKVGERYFHELVNRSMIQPVEKRGTYTICACRVHEMVLDMICSMANEESFVTILCSDEQHLSSHSNARILAV</sequence>
<gene>
    <name evidence="5" type="ORF">BAE44_0008106</name>
</gene>
<dbReference type="PANTHER" id="PTHR23155">
    <property type="entry name" value="DISEASE RESISTANCE PROTEIN RP"/>
    <property type="match status" value="1"/>
</dbReference>
<protein>
    <submittedName>
        <fullName evidence="5">Disease resistance RPP13-like protein 4</fullName>
    </submittedName>
</protein>
<dbReference type="GO" id="GO:0002758">
    <property type="term" value="P:innate immune response-activating signaling pathway"/>
    <property type="evidence" value="ECO:0007669"/>
    <property type="project" value="UniProtKB-ARBA"/>
</dbReference>
<evidence type="ECO:0000259" key="4">
    <source>
        <dbReference type="Pfam" id="PF23559"/>
    </source>
</evidence>
<name>A0A1E5W0F4_9POAL</name>
<dbReference type="EMBL" id="LWDX02024615">
    <property type="protein sequence ID" value="OEL30877.1"/>
    <property type="molecule type" value="Genomic_DNA"/>
</dbReference>
<keyword evidence="1" id="KW-0677">Repeat</keyword>
<dbReference type="Proteomes" id="UP000095767">
    <property type="component" value="Unassembled WGS sequence"/>
</dbReference>